<sequence length="75" mass="8168">MRLLYSSSETSLTAIPWANGFTFGLAITTDPRARLRSSPLSSGFYLPSWLTTSSGRRRTSEAWTTAANGSSSETF</sequence>
<evidence type="ECO:0000313" key="1">
    <source>
        <dbReference type="EMBL" id="KAF6841487.1"/>
    </source>
</evidence>
<keyword evidence="2" id="KW-1185">Reference proteome</keyword>
<dbReference type="Proteomes" id="UP000654918">
    <property type="component" value="Unassembled WGS sequence"/>
</dbReference>
<evidence type="ECO:0000313" key="2">
    <source>
        <dbReference type="Proteomes" id="UP000654918"/>
    </source>
</evidence>
<accession>A0A8H6NRX3</accession>
<reference evidence="1" key="1">
    <citation type="journal article" date="2020" name="Phytopathology">
        <title>Genome Sequence Resources of Colletotrichum truncatum, C. plurivorum, C. musicola, and C. sojae: Four Species Pathogenic to Soybean (Glycine max).</title>
        <authorList>
            <person name="Rogerio F."/>
            <person name="Boufleur T.R."/>
            <person name="Ciampi-Guillardi M."/>
            <person name="Sukno S.A."/>
            <person name="Thon M.R."/>
            <person name="Massola Junior N.S."/>
            <person name="Baroncelli R."/>
        </authorList>
    </citation>
    <scope>NUCLEOTIDE SEQUENCE</scope>
    <source>
        <strain evidence="1">LFN00145</strain>
    </source>
</reference>
<gene>
    <name evidence="1" type="ORF">CPLU01_00618</name>
</gene>
<name>A0A8H6NRX3_9PEZI</name>
<dbReference type="AlphaFoldDB" id="A0A8H6NRX3"/>
<comment type="caution">
    <text evidence="1">The sequence shown here is derived from an EMBL/GenBank/DDBJ whole genome shotgun (WGS) entry which is preliminary data.</text>
</comment>
<protein>
    <submittedName>
        <fullName evidence="1">Uncharacterized protein</fullName>
    </submittedName>
</protein>
<organism evidence="1 2">
    <name type="scientific">Colletotrichum plurivorum</name>
    <dbReference type="NCBI Taxonomy" id="2175906"/>
    <lineage>
        <taxon>Eukaryota</taxon>
        <taxon>Fungi</taxon>
        <taxon>Dikarya</taxon>
        <taxon>Ascomycota</taxon>
        <taxon>Pezizomycotina</taxon>
        <taxon>Sordariomycetes</taxon>
        <taxon>Hypocreomycetidae</taxon>
        <taxon>Glomerellales</taxon>
        <taxon>Glomerellaceae</taxon>
        <taxon>Colletotrichum</taxon>
        <taxon>Colletotrichum orchidearum species complex</taxon>
    </lineage>
</organism>
<dbReference type="EMBL" id="WIGO01000003">
    <property type="protein sequence ID" value="KAF6841487.1"/>
    <property type="molecule type" value="Genomic_DNA"/>
</dbReference>
<proteinExistence type="predicted"/>